<dbReference type="GO" id="GO:0006952">
    <property type="term" value="P:defense response"/>
    <property type="evidence" value="ECO:0007669"/>
    <property type="project" value="UniProtKB-KW"/>
</dbReference>
<keyword evidence="3" id="KW-0677">Repeat</keyword>
<dbReference type="OrthoDB" id="600624at2759"/>
<dbReference type="Gramene" id="TraesWEE_scaffold_030883_01G000200.1">
    <property type="protein sequence ID" value="TraesWEE_scaffold_030883_01G000200.1"/>
    <property type="gene ID" value="TraesWEE_scaffold_030883_01G000200"/>
</dbReference>
<evidence type="ECO:0000256" key="2">
    <source>
        <dbReference type="ARBA" id="ARBA00022614"/>
    </source>
</evidence>
<dbReference type="EnsemblPlants" id="TraesCS2A02G544700.1">
    <property type="protein sequence ID" value="TraesCS2A02G544700.1.cds1"/>
    <property type="gene ID" value="TraesCS2A02G544700"/>
</dbReference>
<dbReference type="OMA" id="ENMREWV"/>
<dbReference type="InterPro" id="IPR041118">
    <property type="entry name" value="Rx_N"/>
</dbReference>
<keyword evidence="8" id="KW-1185">Reference proteome</keyword>
<dbReference type="Proteomes" id="UP000019116">
    <property type="component" value="Chromosome 2A"/>
</dbReference>
<evidence type="ECO:0000256" key="4">
    <source>
        <dbReference type="ARBA" id="ARBA00022741"/>
    </source>
</evidence>
<dbReference type="Gramene" id="TraesCS2A03G1254800.1">
    <property type="protein sequence ID" value="TraesCS2A03G1254800.1.CDS1"/>
    <property type="gene ID" value="TraesCS2A03G1254800"/>
</dbReference>
<reference evidence="7" key="2">
    <citation type="submission" date="2018-10" db="UniProtKB">
        <authorList>
            <consortium name="EnsemblPlants"/>
        </authorList>
    </citation>
    <scope>IDENTIFICATION</scope>
</reference>
<dbReference type="Gramene" id="TraesARI2A03G00810300.1">
    <property type="protein sequence ID" value="TraesARI2A03G00810300.1.CDS1"/>
    <property type="gene ID" value="TraesARI2A03G00810300"/>
</dbReference>
<dbReference type="RefSeq" id="XP_044459612.1">
    <property type="nucleotide sequence ID" value="XM_044603677.1"/>
</dbReference>
<keyword evidence="4" id="KW-0547">Nucleotide-binding</keyword>
<dbReference type="Gramene" id="TraesJUL2A03G00807820.1">
    <property type="protein sequence ID" value="TraesJUL2A03G00807820.1.CDS1"/>
    <property type="gene ID" value="TraesJUL2A03G00807820"/>
</dbReference>
<evidence type="ECO:0000313" key="7">
    <source>
        <dbReference type="EnsemblPlants" id="TraesCS2A02G544700.1.cds1"/>
    </source>
</evidence>
<dbReference type="PaxDb" id="4565-Traes_2AL_E8B5EE02B.2"/>
<gene>
    <name evidence="7" type="primary">LOC123190952</name>
</gene>
<dbReference type="Gramene" id="TraesCS2A02G544700.1">
    <property type="protein sequence ID" value="TraesCS2A02G544700.1.cds1"/>
    <property type="gene ID" value="TraesCS2A02G544700"/>
</dbReference>
<proteinExistence type="inferred from homology"/>
<dbReference type="Gramene" id="TraesARI2A03G00810300.2">
    <property type="protein sequence ID" value="TraesARI2A03G00810300.2.CDS1"/>
    <property type="gene ID" value="TraesARI2A03G00810300"/>
</dbReference>
<dbReference type="Gramene" id="TraesLDM2A03G00804420.1">
    <property type="protein sequence ID" value="TraesLDM2A03G00804420.1.CDS1"/>
    <property type="gene ID" value="TraesLDM2A03G00804420"/>
</dbReference>
<evidence type="ECO:0000256" key="1">
    <source>
        <dbReference type="ARBA" id="ARBA00008894"/>
    </source>
</evidence>
<evidence type="ECO:0000256" key="3">
    <source>
        <dbReference type="ARBA" id="ARBA00022737"/>
    </source>
</evidence>
<dbReference type="Pfam" id="PF18052">
    <property type="entry name" value="Rx_N"/>
    <property type="match status" value="1"/>
</dbReference>
<reference evidence="7" key="1">
    <citation type="submission" date="2018-08" db="EMBL/GenBank/DDBJ databases">
        <authorList>
            <person name="Rossello M."/>
        </authorList>
    </citation>
    <scope>NUCLEOTIDE SEQUENCE [LARGE SCALE GENOMIC DNA]</scope>
    <source>
        <strain evidence="7">cv. Chinese Spring</strain>
    </source>
</reference>
<dbReference type="SMR" id="A0A3B6B795"/>
<dbReference type="AlphaFoldDB" id="A0A3B6B795"/>
<keyword evidence="2" id="KW-0433">Leucine-rich repeat</keyword>
<dbReference type="Gramene" id="TraesCLE_scaffold_026245_01G000200.1">
    <property type="protein sequence ID" value="TraesCLE_scaffold_026245_01G000200.1"/>
    <property type="gene ID" value="TraesCLE_scaffold_026245_01G000200"/>
</dbReference>
<evidence type="ECO:0000256" key="5">
    <source>
        <dbReference type="ARBA" id="ARBA00022821"/>
    </source>
</evidence>
<evidence type="ECO:0000313" key="8">
    <source>
        <dbReference type="Proteomes" id="UP000019116"/>
    </source>
</evidence>
<dbReference type="STRING" id="4565.A0A3B6B795"/>
<sequence>MQPMEGVLVALASYGATMLAQMAKDKVAMLTRVSGEIDDIGVKLRDLKNFLADANRRNITDESMRRWVEELKRAMYDDAIDILDRCRLKVTE</sequence>
<comment type="similarity">
    <text evidence="1">Belongs to the disease resistance NB-LRR family.</text>
</comment>
<dbReference type="Gramene" id="TraesRN2A0101261900.1">
    <property type="protein sequence ID" value="TraesRN2A0101261900.1"/>
    <property type="gene ID" value="TraesRN2A0101261900"/>
</dbReference>
<dbReference type="GO" id="GO:0000166">
    <property type="term" value="F:nucleotide binding"/>
    <property type="evidence" value="ECO:0007669"/>
    <property type="project" value="UniProtKB-KW"/>
</dbReference>
<dbReference type="Gramene" id="TraesSYM2A03G00810150.1">
    <property type="protein sequence ID" value="TraesSYM2A03G00810150.1.CDS1"/>
    <property type="gene ID" value="TraesSYM2A03G00810150"/>
</dbReference>
<name>A0A3B6B795_WHEAT</name>
<organism evidence="7">
    <name type="scientific">Triticum aestivum</name>
    <name type="common">Wheat</name>
    <dbReference type="NCBI Taxonomy" id="4565"/>
    <lineage>
        <taxon>Eukaryota</taxon>
        <taxon>Viridiplantae</taxon>
        <taxon>Streptophyta</taxon>
        <taxon>Embryophyta</taxon>
        <taxon>Tracheophyta</taxon>
        <taxon>Spermatophyta</taxon>
        <taxon>Magnoliopsida</taxon>
        <taxon>Liliopsida</taxon>
        <taxon>Poales</taxon>
        <taxon>Poaceae</taxon>
        <taxon>BOP clade</taxon>
        <taxon>Pooideae</taxon>
        <taxon>Triticodae</taxon>
        <taxon>Triticeae</taxon>
        <taxon>Triticinae</taxon>
        <taxon>Triticum</taxon>
    </lineage>
</organism>
<evidence type="ECO:0000259" key="6">
    <source>
        <dbReference type="Pfam" id="PF18052"/>
    </source>
</evidence>
<dbReference type="Gene3D" id="1.20.5.4130">
    <property type="match status" value="1"/>
</dbReference>
<keyword evidence="5" id="KW-0611">Plant defense</keyword>
<feature type="domain" description="Disease resistance N-terminal" evidence="6">
    <location>
        <begin position="18"/>
        <end position="91"/>
    </location>
</feature>
<dbReference type="Gramene" id="TraesLDM2A03G00804420.2">
    <property type="protein sequence ID" value="TraesLDM2A03G00804420.2.CDS1"/>
    <property type="gene ID" value="TraesLDM2A03G00804420"/>
</dbReference>
<dbReference type="Gramene" id="TraesROB_scaffold_033277_01G000200.1">
    <property type="protein sequence ID" value="TraesROB_scaffold_033277_01G000200.1"/>
    <property type="gene ID" value="TraesROB_scaffold_033277_01G000200"/>
</dbReference>
<dbReference type="Gramene" id="TraesNOR2A03G00811640.2">
    <property type="protein sequence ID" value="TraesNOR2A03G00811640.2.CDS1"/>
    <property type="gene ID" value="TraesNOR2A03G00811640"/>
</dbReference>
<dbReference type="GeneID" id="123190952"/>
<dbReference type="Gramene" id="TraesPARA_EIv1.0_0340840.1">
    <property type="protein sequence ID" value="TraesPARA_EIv1.0_0340840.1.CDS1"/>
    <property type="gene ID" value="TraesPARA_EIv1.0_0340840"/>
</dbReference>
<protein>
    <recommendedName>
        <fullName evidence="6">Disease resistance N-terminal domain-containing protein</fullName>
    </recommendedName>
</protein>
<accession>A0A3B6B795</accession>